<dbReference type="Gene3D" id="3.30.559.10">
    <property type="entry name" value="Chloramphenicol acetyltransferase-like domain"/>
    <property type="match status" value="2"/>
</dbReference>
<sequence length="483" mass="51788">MASSSSSSLPVVRVVAQCRVSPSIDGHPAFGGEVSIPLTFWDVFWVGGQTVERLFFYRWPGLTTPHFAASALPRLKLSLSLALRSYYPLAGRLRPPQPAPSPEDKFHILCTDADSIPFTLAELCGDEDQYPFFDQLAGDHPRGIDTFRPLVPEIPPATGGDGLTALQVTVFPGAGVCICVSIRHAACDGSGFTSFVKAWASTCRSVGRGGEEEAASPAGELPVIDRTLVFDPRGLYRVFYDAMLRCKDVKWPEVEAGPAVVQSTFLLRRVDIEELRRQVSEQGASVARYSSFVLSSAYVWVCLLKAASERPPPTPEVGDAAYFAFAVDCRSRLIPPLPSSYFGNCLGSCFVEAKRRDLLSDQGSVGRAAEAIACSVGGLGTDGRVLQDAEKWISKAMAWMPSRPLSVAGSPRLGVYSTDFGWGRPAKVEVLGIEKTGAISLAESRHGDGGIELGVALPSGEMAKFSSLFAAGLKDTSNGDGRR</sequence>
<evidence type="ECO:0000256" key="2">
    <source>
        <dbReference type="ARBA" id="ARBA00023315"/>
    </source>
</evidence>
<proteinExistence type="predicted"/>
<accession>A0A843XNT9</accession>
<dbReference type="PANTHER" id="PTHR31625">
    <property type="match status" value="1"/>
</dbReference>
<dbReference type="OrthoDB" id="1862401at2759"/>
<dbReference type="InterPro" id="IPR023213">
    <property type="entry name" value="CAT-like_dom_sf"/>
</dbReference>
<name>A0A843XNT9_COLES</name>
<keyword evidence="4" id="KW-1185">Reference proteome</keyword>
<comment type="caution">
    <text evidence="3">The sequence shown here is derived from an EMBL/GenBank/DDBJ whole genome shotgun (WGS) entry which is preliminary data.</text>
</comment>
<dbReference type="SMR" id="A0A843XNT9"/>
<evidence type="ECO:0000313" key="3">
    <source>
        <dbReference type="EMBL" id="MQM20617.1"/>
    </source>
</evidence>
<dbReference type="AlphaFoldDB" id="A0A843XNT9"/>
<keyword evidence="2" id="KW-0012">Acyltransferase</keyword>
<dbReference type="EMBL" id="NMUH01010001">
    <property type="protein sequence ID" value="MQM20617.1"/>
    <property type="molecule type" value="Genomic_DNA"/>
</dbReference>
<evidence type="ECO:0000256" key="1">
    <source>
        <dbReference type="ARBA" id="ARBA00022679"/>
    </source>
</evidence>
<gene>
    <name evidence="3" type="ORF">Taro_053642</name>
</gene>
<dbReference type="Proteomes" id="UP000652761">
    <property type="component" value="Unassembled WGS sequence"/>
</dbReference>
<dbReference type="GO" id="GO:0016747">
    <property type="term" value="F:acyltransferase activity, transferring groups other than amino-acyl groups"/>
    <property type="evidence" value="ECO:0007669"/>
    <property type="project" value="UniProtKB-ARBA"/>
</dbReference>
<dbReference type="Pfam" id="PF02458">
    <property type="entry name" value="Transferase"/>
    <property type="match status" value="1"/>
</dbReference>
<evidence type="ECO:0000313" key="4">
    <source>
        <dbReference type="Proteomes" id="UP000652761"/>
    </source>
</evidence>
<organism evidence="3 4">
    <name type="scientific">Colocasia esculenta</name>
    <name type="common">Wild taro</name>
    <name type="synonym">Arum esculentum</name>
    <dbReference type="NCBI Taxonomy" id="4460"/>
    <lineage>
        <taxon>Eukaryota</taxon>
        <taxon>Viridiplantae</taxon>
        <taxon>Streptophyta</taxon>
        <taxon>Embryophyta</taxon>
        <taxon>Tracheophyta</taxon>
        <taxon>Spermatophyta</taxon>
        <taxon>Magnoliopsida</taxon>
        <taxon>Liliopsida</taxon>
        <taxon>Araceae</taxon>
        <taxon>Aroideae</taxon>
        <taxon>Colocasieae</taxon>
        <taxon>Colocasia</taxon>
    </lineage>
</organism>
<dbReference type="InterPro" id="IPR051504">
    <property type="entry name" value="Plant_metabolite_acyltrans"/>
</dbReference>
<reference evidence="3" key="1">
    <citation type="submission" date="2017-07" db="EMBL/GenBank/DDBJ databases">
        <title>Taro Niue Genome Assembly and Annotation.</title>
        <authorList>
            <person name="Atibalentja N."/>
            <person name="Keating K."/>
            <person name="Fields C.J."/>
        </authorList>
    </citation>
    <scope>NUCLEOTIDE SEQUENCE</scope>
    <source>
        <strain evidence="3">Niue_2</strain>
        <tissue evidence="3">Leaf</tissue>
    </source>
</reference>
<protein>
    <submittedName>
        <fullName evidence="3">Uncharacterized protein</fullName>
    </submittedName>
</protein>
<keyword evidence="1" id="KW-0808">Transferase</keyword>